<dbReference type="InterPro" id="IPR014984">
    <property type="entry name" value="HopJ"/>
</dbReference>
<dbReference type="EMBL" id="MIQH01000531">
    <property type="protein sequence ID" value="OIR24737.1"/>
    <property type="molecule type" value="Genomic_DNA"/>
</dbReference>
<dbReference type="AlphaFoldDB" id="A0A1J5U8N3"/>
<sequence>MTQEAYLKELRSGVKMQFKDLMALVDDNFNHTPASFTNGTLDNSEDENQGSAKLFGFAAIHQLTPLETLHCFGEHYQDVLNDPQGAAHQNIRNFIIYGWEGVKFNSPVLIPFSK</sequence>
<protein>
    <recommendedName>
        <fullName evidence="3">HopJ type III effector protein</fullName>
    </recommendedName>
</protein>
<proteinExistence type="predicted"/>
<gene>
    <name evidence="1" type="ORF">BGC33_11600</name>
</gene>
<dbReference type="Gene3D" id="3.20.160.10">
    <property type="entry name" value="vpa0580 domain like"/>
    <property type="match status" value="1"/>
</dbReference>
<evidence type="ECO:0000313" key="2">
    <source>
        <dbReference type="Proteomes" id="UP000182798"/>
    </source>
</evidence>
<evidence type="ECO:0008006" key="3">
    <source>
        <dbReference type="Google" id="ProtNLM"/>
    </source>
</evidence>
<accession>A0A1J5U8N3</accession>
<organism evidence="1 2">
    <name type="scientific">Bathymodiolus thermophilus thioautotrophic gill symbiont</name>
    <dbReference type="NCBI Taxonomy" id="2360"/>
    <lineage>
        <taxon>Bacteria</taxon>
        <taxon>Pseudomonadati</taxon>
        <taxon>Pseudomonadota</taxon>
        <taxon>Gammaproteobacteria</taxon>
        <taxon>sulfur-oxidizing symbionts</taxon>
    </lineage>
</organism>
<name>A0A1J5U8N3_9GAMM</name>
<dbReference type="Pfam" id="PF08888">
    <property type="entry name" value="HopJ"/>
    <property type="match status" value="1"/>
</dbReference>
<reference evidence="2" key="1">
    <citation type="submission" date="2016-09" db="EMBL/GenBank/DDBJ databases">
        <title>Genome Sequence of Bathymodiolus thermophilus sulfur-oxidizing gill endosymbiont.</title>
        <authorList>
            <person name="Ponnudurai R."/>
            <person name="Kleiner M."/>
            <person name="Sayavedra L."/>
            <person name="Thuermer A."/>
            <person name="Felbeck H."/>
            <person name="Schlueter R."/>
            <person name="Schweder T."/>
            <person name="Markert S."/>
        </authorList>
    </citation>
    <scope>NUCLEOTIDE SEQUENCE [LARGE SCALE GENOMIC DNA]</scope>
    <source>
        <strain evidence="2">BAT/CrabSpa'14</strain>
    </source>
</reference>
<dbReference type="OrthoDB" id="9790826at2"/>
<comment type="caution">
    <text evidence="1">The sequence shown here is derived from an EMBL/GenBank/DDBJ whole genome shotgun (WGS) entry which is preliminary data.</text>
</comment>
<evidence type="ECO:0000313" key="1">
    <source>
        <dbReference type="EMBL" id="OIR24737.1"/>
    </source>
</evidence>
<dbReference type="RefSeq" id="WP_071564244.1">
    <property type="nucleotide sequence ID" value="NZ_MIQH01000531.1"/>
</dbReference>
<dbReference type="InterPro" id="IPR038604">
    <property type="entry name" value="HopJ_sf"/>
</dbReference>
<dbReference type="Proteomes" id="UP000182798">
    <property type="component" value="Unassembled WGS sequence"/>
</dbReference>